<dbReference type="InterPro" id="IPR049756">
    <property type="entry name" value="PlcA-like_dom"/>
</dbReference>
<dbReference type="CDD" id="cd22893">
    <property type="entry name" value="PlcA-like"/>
    <property type="match status" value="1"/>
</dbReference>
<sequence>MDSQDTEEPVLSEETKELLANEPVGSCAQGATWISPYRILLPGEQQSPHAISLVDSRPHKPDFVFEFAEHGFLGNQIKLKYMKPRSDTDSTPDGKEVELRAYKLPLLKLGQGNVLKLTYGQISALAGDFYGTSNPISSGKSNAERKKFFFNAYHTLANNPQDQPKDARILLGYLQKEIDEVQKLYDAKKNPSEYYKEGTGLAGIEAIDKLIKGRHFPGYKDLLLINWDHFGDDARTAYTTGHSAAISWAASGAWTVDRLVEAYAINSFADHYLQDLFSAGHLRTPRRVLHGYEGVADALANMMHDEECALGLKVFNKHKSSWQAYGDKRLLDSVNKENLLQCQIAMLISAQEVYSAWKNRKEITSSDFEVWKTVPTKESAMGGQIVAPLFKLGPSGKWGDLERRSSLKNRREWKFTKQWTTAGTFLEKSTSGLWKYPMHVW</sequence>
<keyword evidence="2" id="KW-1185">Reference proteome</keyword>
<accession>A0A7D5YZ40</accession>
<evidence type="ECO:0008006" key="3">
    <source>
        <dbReference type="Google" id="ProtNLM"/>
    </source>
</evidence>
<dbReference type="AlphaFoldDB" id="A0A7D5YZ40"/>
<dbReference type="GeneID" id="26238265"/>
<dbReference type="EMBL" id="CP058932">
    <property type="protein sequence ID" value="QLI64807.1"/>
    <property type="molecule type" value="Genomic_DNA"/>
</dbReference>
<proteinExistence type="predicted"/>
<gene>
    <name evidence="1" type="ORF">G6M90_00g017090</name>
</gene>
<dbReference type="RefSeq" id="XP_014548821.1">
    <property type="nucleotide sequence ID" value="XM_014693335.1"/>
</dbReference>
<reference evidence="1 2" key="1">
    <citation type="submission" date="2020-07" db="EMBL/GenBank/DDBJ databases">
        <title>Telomere length de novo assembly of all 7 chromosomes of the fungus, Metarhizium brunneum, using a novel assembly pipeline.</title>
        <authorList>
            <person name="Saud z."/>
            <person name="Kortsinoglou A."/>
            <person name="Kouvelis V.N."/>
            <person name="Butt T.M."/>
        </authorList>
    </citation>
    <scope>NUCLEOTIDE SEQUENCE [LARGE SCALE GENOMIC DNA]</scope>
    <source>
        <strain evidence="1 2">4556</strain>
    </source>
</reference>
<dbReference type="Proteomes" id="UP000510686">
    <property type="component" value="Chromosome 1"/>
</dbReference>
<evidence type="ECO:0000313" key="1">
    <source>
        <dbReference type="EMBL" id="QLI64807.1"/>
    </source>
</evidence>
<dbReference type="KEGG" id="mbrn:26238265"/>
<name>A0A7D5YZ40_9HYPO</name>
<dbReference type="OrthoDB" id="4330301at2759"/>
<evidence type="ECO:0000313" key="2">
    <source>
        <dbReference type="Proteomes" id="UP000510686"/>
    </source>
</evidence>
<organism evidence="1 2">
    <name type="scientific">Metarhizium brunneum</name>
    <dbReference type="NCBI Taxonomy" id="500148"/>
    <lineage>
        <taxon>Eukaryota</taxon>
        <taxon>Fungi</taxon>
        <taxon>Dikarya</taxon>
        <taxon>Ascomycota</taxon>
        <taxon>Pezizomycotina</taxon>
        <taxon>Sordariomycetes</taxon>
        <taxon>Hypocreomycetidae</taxon>
        <taxon>Hypocreales</taxon>
        <taxon>Clavicipitaceae</taxon>
        <taxon>Metarhizium</taxon>
    </lineage>
</organism>
<protein>
    <recommendedName>
        <fullName evidence="3">Phosphatidylcholine-hydrolyzing phospholipase C</fullName>
    </recommendedName>
</protein>